<gene>
    <name evidence="4" type="ORF">FSP39_019160</name>
</gene>
<feature type="region of interest" description="Disordered" evidence="2">
    <location>
        <begin position="335"/>
        <end position="375"/>
    </location>
</feature>
<organism evidence="4 5">
    <name type="scientific">Pinctada imbricata</name>
    <name type="common">Atlantic pearl-oyster</name>
    <name type="synonym">Pinctada martensii</name>
    <dbReference type="NCBI Taxonomy" id="66713"/>
    <lineage>
        <taxon>Eukaryota</taxon>
        <taxon>Metazoa</taxon>
        <taxon>Spiralia</taxon>
        <taxon>Lophotrochozoa</taxon>
        <taxon>Mollusca</taxon>
        <taxon>Bivalvia</taxon>
        <taxon>Autobranchia</taxon>
        <taxon>Pteriomorphia</taxon>
        <taxon>Pterioida</taxon>
        <taxon>Pterioidea</taxon>
        <taxon>Pteriidae</taxon>
        <taxon>Pinctada</taxon>
    </lineage>
</organism>
<comment type="caution">
    <text evidence="4">The sequence shown here is derived from an EMBL/GenBank/DDBJ whole genome shotgun (WGS) entry which is preliminary data.</text>
</comment>
<evidence type="ECO:0000313" key="5">
    <source>
        <dbReference type="Proteomes" id="UP001186944"/>
    </source>
</evidence>
<evidence type="ECO:0000256" key="2">
    <source>
        <dbReference type="SAM" id="MobiDB-lite"/>
    </source>
</evidence>
<feature type="compositionally biased region" description="Basic and acidic residues" evidence="2">
    <location>
        <begin position="366"/>
        <end position="375"/>
    </location>
</feature>
<keyword evidence="1" id="KW-0862">Zinc</keyword>
<feature type="domain" description="C3H1-type" evidence="3">
    <location>
        <begin position="304"/>
        <end position="331"/>
    </location>
</feature>
<proteinExistence type="predicted"/>
<evidence type="ECO:0000259" key="3">
    <source>
        <dbReference type="PROSITE" id="PS50103"/>
    </source>
</evidence>
<keyword evidence="1" id="KW-0479">Metal-binding</keyword>
<evidence type="ECO:0000256" key="1">
    <source>
        <dbReference type="PROSITE-ProRule" id="PRU00723"/>
    </source>
</evidence>
<feature type="region of interest" description="Disordered" evidence="2">
    <location>
        <begin position="1"/>
        <end position="42"/>
    </location>
</feature>
<dbReference type="PANTHER" id="PTHR35558:SF1">
    <property type="entry name" value="ENDONUCLEASE_EXONUCLEASE_PHOSPHATASE DOMAIN-CONTAINING PROTEIN"/>
    <property type="match status" value="1"/>
</dbReference>
<evidence type="ECO:0000313" key="4">
    <source>
        <dbReference type="EMBL" id="KAK3088433.1"/>
    </source>
</evidence>
<dbReference type="GO" id="GO:0008270">
    <property type="term" value="F:zinc ion binding"/>
    <property type="evidence" value="ECO:0007669"/>
    <property type="project" value="UniProtKB-KW"/>
</dbReference>
<feature type="region of interest" description="Disordered" evidence="2">
    <location>
        <begin position="78"/>
        <end position="124"/>
    </location>
</feature>
<dbReference type="EMBL" id="VSWD01000011">
    <property type="protein sequence ID" value="KAK3088433.1"/>
    <property type="molecule type" value="Genomic_DNA"/>
</dbReference>
<feature type="compositionally biased region" description="Basic residues" evidence="2">
    <location>
        <begin position="1"/>
        <end position="13"/>
    </location>
</feature>
<feature type="compositionally biased region" description="Low complexity" evidence="2">
    <location>
        <begin position="90"/>
        <end position="124"/>
    </location>
</feature>
<name>A0AA88XVE0_PINIB</name>
<dbReference type="PANTHER" id="PTHR35558">
    <property type="entry name" value="SGNH_HYDRO DOMAIN-CONTAINING PROTEIN"/>
    <property type="match status" value="1"/>
</dbReference>
<dbReference type="Proteomes" id="UP001186944">
    <property type="component" value="Unassembled WGS sequence"/>
</dbReference>
<accession>A0AA88XVE0</accession>
<keyword evidence="5" id="KW-1185">Reference proteome</keyword>
<feature type="compositionally biased region" description="Polar residues" evidence="2">
    <location>
        <begin position="16"/>
        <end position="42"/>
    </location>
</feature>
<sequence length="375" mass="40831">MEPPTKRSRRIANRKSAVNNNAADSIGPDNQSTDSNTAASRGPNTAIIHTIRDCIRQELQTVVRSVVQEMQASSLQAHVSTNRAENMPITSSTQTTPAAAPTTTETPTSEVNQPSTSSAPTLASPQSLALQALTGTVSPHPTQQSISRPLGIGVDSKIKGKIWVEEYKELGTLLQSNQEEHFKLVEKDGTVSLVKAKPNQAKFSSLSNWTVAFHIFVGIYCEKRPGAATALMKYANIISKLTEQASLTAALSYDRNFREWKALSPNDMPWDQINTELYQMALGPALQNKLSTVKSLDSSNFRGLPAKPYCYDYNNKGSCTKEGCKYAHTCQKCGGRHPRKSCIRNKQGGNKTAQPGKFGATTTPNKDAKKSQTTK</sequence>
<reference evidence="4" key="1">
    <citation type="submission" date="2019-08" db="EMBL/GenBank/DDBJ databases">
        <title>The improved chromosome-level genome for the pearl oyster Pinctada fucata martensii using PacBio sequencing and Hi-C.</title>
        <authorList>
            <person name="Zheng Z."/>
        </authorList>
    </citation>
    <scope>NUCLEOTIDE SEQUENCE</scope>
    <source>
        <strain evidence="4">ZZ-2019</strain>
        <tissue evidence="4">Adductor muscle</tissue>
    </source>
</reference>
<dbReference type="AlphaFoldDB" id="A0AA88XVE0"/>
<dbReference type="InterPro" id="IPR000571">
    <property type="entry name" value="Znf_CCCH"/>
</dbReference>
<dbReference type="PROSITE" id="PS50103">
    <property type="entry name" value="ZF_C3H1"/>
    <property type="match status" value="1"/>
</dbReference>
<keyword evidence="1" id="KW-0863">Zinc-finger</keyword>
<protein>
    <recommendedName>
        <fullName evidence="3">C3H1-type domain-containing protein</fullName>
    </recommendedName>
</protein>
<feature type="zinc finger region" description="C3H1-type" evidence="1">
    <location>
        <begin position="304"/>
        <end position="331"/>
    </location>
</feature>